<keyword evidence="2" id="KW-1185">Reference proteome</keyword>
<evidence type="ECO:0000313" key="2">
    <source>
        <dbReference type="Proteomes" id="UP000831701"/>
    </source>
</evidence>
<evidence type="ECO:0000313" key="1">
    <source>
        <dbReference type="EMBL" id="KAI3358543.1"/>
    </source>
</evidence>
<dbReference type="Proteomes" id="UP000831701">
    <property type="component" value="Chromosome 18"/>
</dbReference>
<proteinExistence type="predicted"/>
<accession>A0ACB8VTH7</accession>
<name>A0ACB8VTH7_9TELE</name>
<dbReference type="EMBL" id="CM041548">
    <property type="protein sequence ID" value="KAI3358543.1"/>
    <property type="molecule type" value="Genomic_DNA"/>
</dbReference>
<protein>
    <submittedName>
        <fullName evidence="1">Uncharacterized protein</fullName>
    </submittedName>
</protein>
<reference evidence="1" key="1">
    <citation type="submission" date="2022-04" db="EMBL/GenBank/DDBJ databases">
        <title>Jade perch genome.</title>
        <authorList>
            <person name="Chao B."/>
        </authorList>
    </citation>
    <scope>NUCLEOTIDE SEQUENCE</scope>
    <source>
        <strain evidence="1">CB-2022</strain>
    </source>
</reference>
<gene>
    <name evidence="1" type="ORF">L3Q82_014959</name>
</gene>
<sequence>MSGLSDHLHSGQTGAPVGCGGTQAEGKARVGGLEGLAGPELWTRELGLQEGSQDPSNDGLAPLTSDPFPSSSPSTLANGLHLQRRLGHGSCRRRQTETHTIAETHTFAETLRNMQTHIDPDVHAQVVSHAHIDNCGRMDMNAHPGSGGPEHSRTLTPEAIHTTSPQPLSLALGNHPASTNQLAAPVLTAETDMPSTFCPVPIGPNPNTDSSPLPVEAEKKYALRSSGRPRFPCHLRKSSRLRRSIEDGEKRTGRERGGEEEDEVLEEKIWRVKEEEVAVGEKEERSSVVAVLPTAPCTTDIALALTVPKPVPKAIPKPGPRLGHRPGPKSRSRPAPKSVQKAGPKSVMRKRQAAQSMSHRATPHLPFVNTSAIPAPLLTVKEEAVAELGAPPNNRRRGRFVGVRKIVVKVARIPVSLSRRQKSYKISNLETVTGAEKSNDGGLEGSDAVREPTALLRMKNNGKSVMVMFPPGELPVILKRRRGRPPKQAQSGIPGEPPNAGNAGGNGDQPKKPQRRRRTKLPCPYPSYVNDTNDVKTEYGDVLSKLAFLNRQPPATGRSSPPRCWTPSEPETFHTPMENPGISTLLHRLTGFRRPRGGRGGGIGRGGGAAGGIGGSERNKSTFSDFFESIGKKRKPGPLSEHGLPRKRGKGGGGVGRGGGTVGTDPGGEKTVRKRRVRKNGAFKGEGGATGQDWPNGAGGWGEEGGMDKEKGLGGYQLCGSPRGGFSSCEVGRGGAYSGPGGSRGVGPGGEDSQGLFAGYFRSLLDSDDSSDLLDISSSQSDPRKASSTPGYEPSSPATSHSWSPAFPKWSTKGANSGVEGSAQTHSSSARPPYSYGSLAQTSPTTSTYPKSTPPSLSHSPSSPHPASYGHFSSGYSSSSPAVPQRSSDCSFAYGSGHSSGKANTIGHMGYSSYQAAAKRGYSGYPTAGHSSMARGESIGPTSPGGGYMSVAKSSPFSSSSSPDGYKHFNSNQWSFRQGYGGWSTDSFGHQYHGYSEYGSNESKDILDISNYTPQKAKRQPFPESLSESSSDSSHLGSVVTGSGPGSVGGTYKQNETTSVCVEGGQSSLSSLEKLMMDWHESASGPSYNWSQNVLFQGGGTSKPGRGRRKRTEPQSEKEGGSALHSDSPSSPSPTPTPGPKRGGVGGRGRGSRGGRGGLSPCQRERPSGAKGRGKAASTSGTGGAVTAGGPEGCGLFHEGLDYYSGDSSSLSPLATPNPAAPSTYLQDPCEYPSPYSAHPSTPSSEERYPALYPGESSSSLSPSVSSPPYPPKPTPPPPQSYHPVPSRTFSPSCSPSPRVTPHCSTALSPSHRPPLKDPQFSQYDSPSYCSSPYWYGQTSHSGSPSPHSHSTHSNTAVHTHSNPHTSPHGNTHGNPLASPNANTHTHLNPAAHDTHHHNTQPHTNLSSHTNTHPTSHLQSNPLSHSNPHTNSQQHHNTHTNPNSHLPSHAHSNQSPSLHSHSTPVLFEECSPPSTVAPHKRDLTPHAMSTGHRQGPLPHSPYPKPPLDSSPHQEDTSGFSLSHQSYQGMGHRYPSQAAQGSGVLCQLLDPANDDSFSLLVVGPRLPRAARGWAEEREGAVAFSVISIEPERSARQRGSPSRRPGPEEEEEEVEEEVEEEDGERREGARAYEDENEVHTRQIGPKSLEVQPWAADKPSFTAELSRIVTYITRPQLNCSRVLAPGQAQASWPPADSPRWLMCAENWLLPATDRPCIAYSFSMDRGDADFLKTMAGLGCEVHRFDPSNSNASGGHLGNSLASNHGDGGVASQHKMWLEWRTPRKRKHKARGNLGGVSQTLADIMAALGHRTVHFLYADLLSAEWRVFQNWIELGTLQGVHHLVATVHLQWAGFEVGGTKEEVLCYWFSVLQGLQAFGLKLVHSSAGGGHSVLKQTVTNAHSSYTLSWVNTRH</sequence>
<organism evidence="1 2">
    <name type="scientific">Scortum barcoo</name>
    <name type="common">barcoo grunter</name>
    <dbReference type="NCBI Taxonomy" id="214431"/>
    <lineage>
        <taxon>Eukaryota</taxon>
        <taxon>Metazoa</taxon>
        <taxon>Chordata</taxon>
        <taxon>Craniata</taxon>
        <taxon>Vertebrata</taxon>
        <taxon>Euteleostomi</taxon>
        <taxon>Actinopterygii</taxon>
        <taxon>Neopterygii</taxon>
        <taxon>Teleostei</taxon>
        <taxon>Neoteleostei</taxon>
        <taxon>Acanthomorphata</taxon>
        <taxon>Eupercaria</taxon>
        <taxon>Centrarchiformes</taxon>
        <taxon>Terapontoidei</taxon>
        <taxon>Terapontidae</taxon>
        <taxon>Scortum</taxon>
    </lineage>
</organism>
<comment type="caution">
    <text evidence="1">The sequence shown here is derived from an EMBL/GenBank/DDBJ whole genome shotgun (WGS) entry which is preliminary data.</text>
</comment>